<evidence type="ECO:0000259" key="8">
    <source>
        <dbReference type="PROSITE" id="PS50142"/>
    </source>
</evidence>
<dbReference type="Pfam" id="PF22892">
    <property type="entry name" value="DSRM_MRPL44"/>
    <property type="match status" value="1"/>
</dbReference>
<dbReference type="SUPFAM" id="SSF69065">
    <property type="entry name" value="RNase III domain-like"/>
    <property type="match status" value="1"/>
</dbReference>
<dbReference type="InterPro" id="IPR044444">
    <property type="entry name" value="Ribosomal_mL44_DSRM_metazoa"/>
</dbReference>
<dbReference type="OrthoDB" id="444135at2759"/>
<protein>
    <recommendedName>
        <fullName evidence="7">Large ribosomal subunit protein mL44</fullName>
    </recommendedName>
</protein>
<evidence type="ECO:0000256" key="5">
    <source>
        <dbReference type="ARBA" id="ARBA00023274"/>
    </source>
</evidence>
<accession>A0A8S1CAG7</accession>
<evidence type="ECO:0000256" key="1">
    <source>
        <dbReference type="ARBA" id="ARBA00004173"/>
    </source>
</evidence>
<comment type="caution">
    <text evidence="9">The sequence shown here is derived from an EMBL/GenBank/DDBJ whole genome shotgun (WGS) entry which is preliminary data.</text>
</comment>
<proteinExistence type="inferred from homology"/>
<dbReference type="InterPro" id="IPR000999">
    <property type="entry name" value="RNase_III_dom"/>
</dbReference>
<dbReference type="Gene3D" id="1.10.1520.10">
    <property type="entry name" value="Ribonuclease III domain"/>
    <property type="match status" value="1"/>
</dbReference>
<dbReference type="EMBL" id="CADEPI010000020">
    <property type="protein sequence ID" value="CAB3365351.1"/>
    <property type="molecule type" value="Genomic_DNA"/>
</dbReference>
<keyword evidence="5" id="KW-0687">Ribonucleoprotein</keyword>
<reference evidence="9 10" key="1">
    <citation type="submission" date="2020-04" db="EMBL/GenBank/DDBJ databases">
        <authorList>
            <person name="Alioto T."/>
            <person name="Alioto T."/>
            <person name="Gomez Garrido J."/>
        </authorList>
    </citation>
    <scope>NUCLEOTIDE SEQUENCE [LARGE SCALE GENOMIC DNA]</scope>
</reference>
<evidence type="ECO:0000256" key="6">
    <source>
        <dbReference type="ARBA" id="ARBA00024034"/>
    </source>
</evidence>
<feature type="domain" description="RNase III" evidence="8">
    <location>
        <begin position="78"/>
        <end position="202"/>
    </location>
</feature>
<comment type="similarity">
    <text evidence="6">Belongs to the ribonuclease III family. Mitochondrion-specific ribosomal protein mL44 subfamily.</text>
</comment>
<dbReference type="PROSITE" id="PS50142">
    <property type="entry name" value="RNASE_3_2"/>
    <property type="match status" value="1"/>
</dbReference>
<comment type="subcellular location">
    <subcellularLocation>
        <location evidence="1">Mitochondrion</location>
    </subcellularLocation>
</comment>
<evidence type="ECO:0000256" key="4">
    <source>
        <dbReference type="ARBA" id="ARBA00023128"/>
    </source>
</evidence>
<dbReference type="InterPro" id="IPR055189">
    <property type="entry name" value="RM44_endonuclase"/>
</dbReference>
<gene>
    <name evidence="9" type="ORF">CLODIP_2_CD06182</name>
</gene>
<dbReference type="GO" id="GO:0004525">
    <property type="term" value="F:ribonuclease III activity"/>
    <property type="evidence" value="ECO:0007669"/>
    <property type="project" value="InterPro"/>
</dbReference>
<organism evidence="9 10">
    <name type="scientific">Cloeon dipterum</name>
    <dbReference type="NCBI Taxonomy" id="197152"/>
    <lineage>
        <taxon>Eukaryota</taxon>
        <taxon>Metazoa</taxon>
        <taxon>Ecdysozoa</taxon>
        <taxon>Arthropoda</taxon>
        <taxon>Hexapoda</taxon>
        <taxon>Insecta</taxon>
        <taxon>Pterygota</taxon>
        <taxon>Palaeoptera</taxon>
        <taxon>Ephemeroptera</taxon>
        <taxon>Pisciforma</taxon>
        <taxon>Baetidae</taxon>
        <taxon>Cloeon</taxon>
    </lineage>
</organism>
<evidence type="ECO:0000313" key="9">
    <source>
        <dbReference type="EMBL" id="CAB3365351.1"/>
    </source>
</evidence>
<dbReference type="Gene3D" id="3.30.160.20">
    <property type="match status" value="1"/>
</dbReference>
<evidence type="ECO:0000256" key="3">
    <source>
        <dbReference type="ARBA" id="ARBA00022980"/>
    </source>
</evidence>
<dbReference type="Pfam" id="PF22935">
    <property type="entry name" value="RM44_endonuclase"/>
    <property type="match status" value="1"/>
</dbReference>
<evidence type="ECO:0000313" key="10">
    <source>
        <dbReference type="Proteomes" id="UP000494165"/>
    </source>
</evidence>
<keyword evidence="4" id="KW-0496">Mitochondrion</keyword>
<keyword evidence="10" id="KW-1185">Reference proteome</keyword>
<evidence type="ECO:0000256" key="2">
    <source>
        <dbReference type="ARBA" id="ARBA00022946"/>
    </source>
</evidence>
<dbReference type="AlphaFoldDB" id="A0A8S1CAG7"/>
<sequence length="339" mass="38420">MSFLVRCILKESRRIQTITVHQQRNIKNWLAPTLKELYRRKEEYEYLHGPIPTPKRSAFIEWNFGSEIYAFGKRLGENFDDVLLRQAFTNSDYVRKIVEDQEKWGLETSDLTKNNSNEELSKEGRELISQYVFGFLRHALKKLPEEGVKCIHDKLLADEMLSHISRSLGTKDIILTTEHEPDDKTYATVFCAIVGALSRSSNAERTGGFIRDFVLTQLAENSISDFYIPNKAWETLASLIPGVDARLANQEGQGTIMAAYRVAIFDSKKNFLGEGFGETVKVAREMAAVDVLNKVFEIDESCSPLPLGPTDCPKIEEIGLKMNNPNPSINEVVPNVVRL</sequence>
<keyword evidence="3" id="KW-0689">Ribosomal protein</keyword>
<dbReference type="InterPro" id="IPR036389">
    <property type="entry name" value="RNase_III_sf"/>
</dbReference>
<dbReference type="GO" id="GO:0006396">
    <property type="term" value="P:RNA processing"/>
    <property type="evidence" value="ECO:0007669"/>
    <property type="project" value="InterPro"/>
</dbReference>
<dbReference type="Proteomes" id="UP000494165">
    <property type="component" value="Unassembled WGS sequence"/>
</dbReference>
<keyword evidence="2" id="KW-0809">Transit peptide</keyword>
<evidence type="ECO:0000256" key="7">
    <source>
        <dbReference type="ARBA" id="ARBA00035187"/>
    </source>
</evidence>
<name>A0A8S1CAG7_9INSE</name>